<sequence>MSRFAGVEENSNTFKTANKQLKNLIKRNKKLHMEEQINSAGNNERKKWEILKGAIHLGKNKSSIDQITLEDNNLIEEPKEIANTMNRHFIDIVKNHNSKKY</sequence>
<comment type="caution">
    <text evidence="2">The sequence shown here is derived from an EMBL/GenBank/DDBJ whole genome shotgun (WGS) entry which is preliminary data.</text>
</comment>
<dbReference type="AlphaFoldDB" id="A0ABD2N2C1"/>
<evidence type="ECO:0000313" key="3">
    <source>
        <dbReference type="Proteomes" id="UP001516400"/>
    </source>
</evidence>
<reference evidence="2 3" key="1">
    <citation type="journal article" date="2021" name="BMC Biol.">
        <title>Horizontally acquired antibacterial genes associated with adaptive radiation of ladybird beetles.</title>
        <authorList>
            <person name="Li H.S."/>
            <person name="Tang X.F."/>
            <person name="Huang Y.H."/>
            <person name="Xu Z.Y."/>
            <person name="Chen M.L."/>
            <person name="Du X.Y."/>
            <person name="Qiu B.Y."/>
            <person name="Chen P.T."/>
            <person name="Zhang W."/>
            <person name="Slipinski A."/>
            <person name="Escalona H.E."/>
            <person name="Waterhouse R.M."/>
            <person name="Zwick A."/>
            <person name="Pang H."/>
        </authorList>
    </citation>
    <scope>NUCLEOTIDE SEQUENCE [LARGE SCALE GENOMIC DNA]</scope>
    <source>
        <strain evidence="2">SYSU2018</strain>
    </source>
</reference>
<protein>
    <submittedName>
        <fullName evidence="2">Uncharacterized protein</fullName>
    </submittedName>
</protein>
<keyword evidence="3" id="KW-1185">Reference proteome</keyword>
<feature type="coiled-coil region" evidence="1">
    <location>
        <begin position="7"/>
        <end position="34"/>
    </location>
</feature>
<dbReference type="Proteomes" id="UP001516400">
    <property type="component" value="Unassembled WGS sequence"/>
</dbReference>
<keyword evidence="1" id="KW-0175">Coiled coil</keyword>
<proteinExistence type="predicted"/>
<organism evidence="2 3">
    <name type="scientific">Cryptolaemus montrouzieri</name>
    <dbReference type="NCBI Taxonomy" id="559131"/>
    <lineage>
        <taxon>Eukaryota</taxon>
        <taxon>Metazoa</taxon>
        <taxon>Ecdysozoa</taxon>
        <taxon>Arthropoda</taxon>
        <taxon>Hexapoda</taxon>
        <taxon>Insecta</taxon>
        <taxon>Pterygota</taxon>
        <taxon>Neoptera</taxon>
        <taxon>Endopterygota</taxon>
        <taxon>Coleoptera</taxon>
        <taxon>Polyphaga</taxon>
        <taxon>Cucujiformia</taxon>
        <taxon>Coccinelloidea</taxon>
        <taxon>Coccinellidae</taxon>
        <taxon>Scymninae</taxon>
        <taxon>Scymnini</taxon>
        <taxon>Cryptolaemus</taxon>
    </lineage>
</organism>
<name>A0ABD2N2C1_9CUCU</name>
<evidence type="ECO:0000313" key="2">
    <source>
        <dbReference type="EMBL" id="KAL3272871.1"/>
    </source>
</evidence>
<dbReference type="EMBL" id="JABFTP020000062">
    <property type="protein sequence ID" value="KAL3272871.1"/>
    <property type="molecule type" value="Genomic_DNA"/>
</dbReference>
<accession>A0ABD2N2C1</accession>
<evidence type="ECO:0000256" key="1">
    <source>
        <dbReference type="SAM" id="Coils"/>
    </source>
</evidence>
<gene>
    <name evidence="2" type="ORF">HHI36_014332</name>
</gene>